<gene>
    <name evidence="1" type="ORF">IE53DRAFT_370306</name>
</gene>
<accession>A0ACD0NSI0</accession>
<evidence type="ECO:0000313" key="2">
    <source>
        <dbReference type="Proteomes" id="UP000245626"/>
    </source>
</evidence>
<evidence type="ECO:0000313" key="1">
    <source>
        <dbReference type="EMBL" id="PWN48788.1"/>
    </source>
</evidence>
<organism evidence="1 2">
    <name type="scientific">Violaceomyces palustris</name>
    <dbReference type="NCBI Taxonomy" id="1673888"/>
    <lineage>
        <taxon>Eukaryota</taxon>
        <taxon>Fungi</taxon>
        <taxon>Dikarya</taxon>
        <taxon>Basidiomycota</taxon>
        <taxon>Ustilaginomycotina</taxon>
        <taxon>Ustilaginomycetes</taxon>
        <taxon>Violaceomycetales</taxon>
        <taxon>Violaceomycetaceae</taxon>
        <taxon>Violaceomyces</taxon>
    </lineage>
</organism>
<reference evidence="1 2" key="1">
    <citation type="journal article" date="2018" name="Mol. Biol. Evol.">
        <title>Broad Genomic Sampling Reveals a Smut Pathogenic Ancestry of the Fungal Clade Ustilaginomycotina.</title>
        <authorList>
            <person name="Kijpornyongpan T."/>
            <person name="Mondo S.J."/>
            <person name="Barry K."/>
            <person name="Sandor L."/>
            <person name="Lee J."/>
            <person name="Lipzen A."/>
            <person name="Pangilinan J."/>
            <person name="LaButti K."/>
            <person name="Hainaut M."/>
            <person name="Henrissat B."/>
            <person name="Grigoriev I.V."/>
            <person name="Spatafora J.W."/>
            <person name="Aime M.C."/>
        </authorList>
    </citation>
    <scope>NUCLEOTIDE SEQUENCE [LARGE SCALE GENOMIC DNA]</scope>
    <source>
        <strain evidence="1 2">SA 807</strain>
    </source>
</reference>
<dbReference type="Proteomes" id="UP000245626">
    <property type="component" value="Unassembled WGS sequence"/>
</dbReference>
<protein>
    <submittedName>
        <fullName evidence="1">Alpha/beta-hydrolase</fullName>
    </submittedName>
</protein>
<dbReference type="EMBL" id="KZ820142">
    <property type="protein sequence ID" value="PWN48788.1"/>
    <property type="molecule type" value="Genomic_DNA"/>
</dbReference>
<keyword evidence="2" id="KW-1185">Reference proteome</keyword>
<proteinExistence type="predicted"/>
<sequence length="992" mass="107994">MTITTAGTVAHLSPIVVKTFFKHYYDKARKASEDQNTEATDEFLYDEAFHVVKAFLQSATCDTVQAIQNFTNTHVPSPPWATCKQALIPLHSCGRAADVLKDYFGPEDLKTLVGGEKWWQIRGLAGVQAEWIAQKSDWKEVRRLEKAKESLASRKGSFRMKRNARHERKGYRPATSKRGLDPSSLGAEEVRSEENGGNVGGESEDDPGGMEELDRLKRVMLYIHGGGYYFGSLSTHRYQIIRFSRKFGGRCFAPLYRKAPQYPWPCALQDVLASYFYLIDPPSGAGHKPVDPSQIVISGDSAGGGLALALLTVLRDMKLPMPAGAVLISPWCDMTHSFPSIMANTETDIIPPYGFIHKPSTLWPVANVAPERRKGDRASSADDKKGPEIEEPGLAVPVGAGDLNVGGKHGNAGIKGGTSPNSANTVTGIPKAQTDPATSSKKRGIPPPPNPLFSDPIEVNRSDPSKEPIQLASQIQLYATNAQLTHPLCSPILHGSLGGLPPLYIIAGDSEVLRDEIIYLAHRAANPERYPLSKELLQKSDRARRNAAEYNSQPTKVHLQIYDDMCHVLTLFAFTSQARFAYRAVASFVKHVTGAKTNLINPFPRVAEGGEGPEDGSDDSDIEVASPSATKVPSRETSNLGLSSVSGSLLDTSISENSASTSQIRPTSNISTGQLSDPHTKTRPRVITDQVLIAEKDVTDSPHQISRNGSSSLLIVPSATPQAKSDATGISETSGTGSQRSSFLGRIRSNSRDKESTDLSEQSSAGHDRKKALQREERRHALSLGVSNDYTGLVPLMRPSFHSSMIRERVDVRGFLRPLEPESELQALQISPDEIGVIKEGPCHRYLVGQEKWSKKYAKAAKKVEKKRAKNEERARRILEKALSDGLLDPDAAKGLATNAGHKQDEGWVDLAVFGPTDIGNETPPPSAIAGRRDTGDAITLLRTSLQVRSADYGGGKREEADDATGSPKQSAAEKQIEGRSQHGMRFWNYLG</sequence>
<name>A0ACD0NSI0_9BASI</name>